<dbReference type="PROSITE" id="PS51343">
    <property type="entry name" value="PII_GLNB_DOM"/>
    <property type="match status" value="1"/>
</dbReference>
<dbReference type="PROSITE" id="PS00638">
    <property type="entry name" value="PII_GLNB_CTER"/>
    <property type="match status" value="1"/>
</dbReference>
<dbReference type="PANTHER" id="PTHR30115:SF11">
    <property type="entry name" value="NITROGEN REGULATORY PROTEIN P-II HOMOLOG"/>
    <property type="match status" value="1"/>
</dbReference>
<dbReference type="Gene3D" id="3.30.70.120">
    <property type="match status" value="1"/>
</dbReference>
<dbReference type="InterPro" id="IPR011322">
    <property type="entry name" value="N-reg_PII-like_a/b"/>
</dbReference>
<dbReference type="PRINTS" id="PR00340">
    <property type="entry name" value="PIIGLNB"/>
</dbReference>
<dbReference type="InterPro" id="IPR017918">
    <property type="entry name" value="N-reg_PII_CS"/>
</dbReference>
<evidence type="ECO:0000313" key="1">
    <source>
        <dbReference type="EMBL" id="ADF27323.1"/>
    </source>
</evidence>
<dbReference type="PANTHER" id="PTHR30115">
    <property type="entry name" value="NITROGEN REGULATORY PROTEIN P-II"/>
    <property type="match status" value="1"/>
</dbReference>
<organism evidence="1">
    <name type="scientific">uncultured microorganism</name>
    <dbReference type="NCBI Taxonomy" id="358574"/>
    <lineage>
        <taxon>unclassified sequences</taxon>
        <taxon>environmental samples</taxon>
    </lineage>
</organism>
<dbReference type="InterPro" id="IPR015867">
    <property type="entry name" value="N-reg_PII/ATP_PRibTrfase_C"/>
</dbReference>
<protein>
    <submittedName>
        <fullName evidence="1">p-II family nitrogen regulatory protein</fullName>
    </submittedName>
</protein>
<dbReference type="InterPro" id="IPR002187">
    <property type="entry name" value="N-reg_PII"/>
</dbReference>
<name>D5I158_9ZZZZ</name>
<dbReference type="Pfam" id="PF00543">
    <property type="entry name" value="P-II"/>
    <property type="match status" value="1"/>
</dbReference>
<dbReference type="SUPFAM" id="SSF54913">
    <property type="entry name" value="GlnB-like"/>
    <property type="match status" value="1"/>
</dbReference>
<dbReference type="GO" id="GO:0030234">
    <property type="term" value="F:enzyme regulator activity"/>
    <property type="evidence" value="ECO:0007669"/>
    <property type="project" value="InterPro"/>
</dbReference>
<dbReference type="AlphaFoldDB" id="D5I158"/>
<proteinExistence type="predicted"/>
<dbReference type="SMART" id="SM00938">
    <property type="entry name" value="P-II"/>
    <property type="match status" value="1"/>
</dbReference>
<reference evidence="1" key="1">
    <citation type="journal article" date="2009" name="Science">
        <title>Deep-sea archaea fix and share nitrogen in methane-consuming microbial consortia.</title>
        <authorList>
            <person name="Dekas A.E."/>
            <person name="Poretsky R.S."/>
            <person name="Orphan V.J."/>
        </authorList>
    </citation>
    <scope>NUCLEOTIDE SEQUENCE</scope>
</reference>
<dbReference type="GO" id="GO:0005524">
    <property type="term" value="F:ATP binding"/>
    <property type="evidence" value="ECO:0007669"/>
    <property type="project" value="TreeGrafter"/>
</dbReference>
<dbReference type="EMBL" id="GQ477542">
    <property type="protein sequence ID" value="ADF27323.1"/>
    <property type="molecule type" value="Genomic_DNA"/>
</dbReference>
<accession>D5I158</accession>
<sequence>MKEVIAVLRMNKIQQTKDALAEAGYTCLTANLVYGRGKQKGLYINPLGNVTPDSKRAEIRFLPKRMLTLVVDDASVSPVVELIMQTNRTGMIGDGRIFVCPMTDAVRVRTGERGNDAL</sequence>